<evidence type="ECO:0000256" key="3">
    <source>
        <dbReference type="ARBA" id="ARBA00022553"/>
    </source>
</evidence>
<evidence type="ECO:0000259" key="9">
    <source>
        <dbReference type="PROSITE" id="PS50109"/>
    </source>
</evidence>
<feature type="domain" description="Histidine kinase" evidence="9">
    <location>
        <begin position="348"/>
        <end position="634"/>
    </location>
</feature>
<evidence type="ECO:0000256" key="8">
    <source>
        <dbReference type="SAM" id="Phobius"/>
    </source>
</evidence>
<dbReference type="InterPro" id="IPR036890">
    <property type="entry name" value="HATPase_C_sf"/>
</dbReference>
<organism evidence="11 12">
    <name type="scientific">Naegleria fowleri</name>
    <name type="common">Brain eating amoeba</name>
    <dbReference type="NCBI Taxonomy" id="5763"/>
    <lineage>
        <taxon>Eukaryota</taxon>
        <taxon>Discoba</taxon>
        <taxon>Heterolobosea</taxon>
        <taxon>Tetramitia</taxon>
        <taxon>Eutetramitia</taxon>
        <taxon>Vahlkampfiidae</taxon>
        <taxon>Naegleria</taxon>
    </lineage>
</organism>
<feature type="transmembrane region" description="Helical" evidence="8">
    <location>
        <begin position="258"/>
        <end position="279"/>
    </location>
</feature>
<feature type="transmembrane region" description="Helical" evidence="8">
    <location>
        <begin position="300"/>
        <end position="318"/>
    </location>
</feature>
<keyword evidence="4" id="KW-0808">Transferase</keyword>
<evidence type="ECO:0000256" key="1">
    <source>
        <dbReference type="ARBA" id="ARBA00000085"/>
    </source>
</evidence>
<dbReference type="EMBL" id="VFQX01000076">
    <property type="protein sequence ID" value="KAF0971554.1"/>
    <property type="molecule type" value="Genomic_DNA"/>
</dbReference>
<proteinExistence type="predicted"/>
<feature type="transmembrane region" description="Helical" evidence="8">
    <location>
        <begin position="177"/>
        <end position="195"/>
    </location>
</feature>
<feature type="domain" description="Response regulatory" evidence="10">
    <location>
        <begin position="837"/>
        <end position="963"/>
    </location>
</feature>
<keyword evidence="8" id="KW-0812">Transmembrane</keyword>
<gene>
    <name evidence="11" type="ORF">FDP41_010160</name>
</gene>
<dbReference type="Gene3D" id="1.10.287.130">
    <property type="match status" value="1"/>
</dbReference>
<dbReference type="GeneID" id="68117375"/>
<dbReference type="VEuPathDB" id="AmoebaDB:NF0093680"/>
<dbReference type="Gene3D" id="3.40.50.2300">
    <property type="match status" value="1"/>
</dbReference>
<dbReference type="CDD" id="cd17546">
    <property type="entry name" value="REC_hyHK_CKI1_RcsC-like"/>
    <property type="match status" value="1"/>
</dbReference>
<protein>
    <recommendedName>
        <fullName evidence="2">histidine kinase</fullName>
        <ecNumber evidence="2">2.7.13.3</ecNumber>
    </recommendedName>
</protein>
<comment type="caution">
    <text evidence="11">The sequence shown here is derived from an EMBL/GenBank/DDBJ whole genome shotgun (WGS) entry which is preliminary data.</text>
</comment>
<dbReference type="OrthoDB" id="60033at2759"/>
<evidence type="ECO:0000256" key="5">
    <source>
        <dbReference type="ARBA" id="ARBA00022777"/>
    </source>
</evidence>
<feature type="compositionally biased region" description="Low complexity" evidence="7">
    <location>
        <begin position="106"/>
        <end position="136"/>
    </location>
</feature>
<evidence type="ECO:0000256" key="7">
    <source>
        <dbReference type="SAM" id="MobiDB-lite"/>
    </source>
</evidence>
<dbReference type="VEuPathDB" id="AmoebaDB:NfTy_034950"/>
<feature type="transmembrane region" description="Helical" evidence="8">
    <location>
        <begin position="215"/>
        <end position="233"/>
    </location>
</feature>
<evidence type="ECO:0000313" key="12">
    <source>
        <dbReference type="Proteomes" id="UP000444721"/>
    </source>
</evidence>
<evidence type="ECO:0000256" key="2">
    <source>
        <dbReference type="ARBA" id="ARBA00012438"/>
    </source>
</evidence>
<feature type="compositionally biased region" description="Polar residues" evidence="7">
    <location>
        <begin position="94"/>
        <end position="105"/>
    </location>
</feature>
<dbReference type="SMART" id="SM00387">
    <property type="entry name" value="HATPase_c"/>
    <property type="match status" value="1"/>
</dbReference>
<dbReference type="SMART" id="SM00448">
    <property type="entry name" value="REC"/>
    <property type="match status" value="1"/>
</dbReference>
<dbReference type="EC" id="2.7.13.3" evidence="2"/>
<dbReference type="AlphaFoldDB" id="A0A6A5BBG9"/>
<feature type="modified residue" description="4-aspartylphosphate" evidence="6">
    <location>
        <position position="887"/>
    </location>
</feature>
<dbReference type="CDD" id="cd00082">
    <property type="entry name" value="HisKA"/>
    <property type="match status" value="1"/>
</dbReference>
<feature type="compositionally biased region" description="Low complexity" evidence="7">
    <location>
        <begin position="74"/>
        <end position="93"/>
    </location>
</feature>
<dbReference type="InterPro" id="IPR004358">
    <property type="entry name" value="Sig_transdc_His_kin-like_C"/>
</dbReference>
<dbReference type="InterPro" id="IPR003594">
    <property type="entry name" value="HATPase_dom"/>
</dbReference>
<dbReference type="Proteomes" id="UP000444721">
    <property type="component" value="Unassembled WGS sequence"/>
</dbReference>
<dbReference type="InterPro" id="IPR003661">
    <property type="entry name" value="HisK_dim/P_dom"/>
</dbReference>
<name>A0A6A5BBG9_NAEFO</name>
<dbReference type="SUPFAM" id="SSF55874">
    <property type="entry name" value="ATPase domain of HSP90 chaperone/DNA topoisomerase II/histidine kinase"/>
    <property type="match status" value="1"/>
</dbReference>
<dbReference type="PROSITE" id="PS50110">
    <property type="entry name" value="RESPONSE_REGULATORY"/>
    <property type="match status" value="1"/>
</dbReference>
<dbReference type="GO" id="GO:0005886">
    <property type="term" value="C:plasma membrane"/>
    <property type="evidence" value="ECO:0007669"/>
    <property type="project" value="TreeGrafter"/>
</dbReference>
<dbReference type="RefSeq" id="XP_044556270.1">
    <property type="nucleotide sequence ID" value="XM_044700428.1"/>
</dbReference>
<dbReference type="SUPFAM" id="SSF52172">
    <property type="entry name" value="CheY-like"/>
    <property type="match status" value="1"/>
</dbReference>
<feature type="compositionally biased region" description="Basic and acidic residues" evidence="7">
    <location>
        <begin position="57"/>
        <end position="70"/>
    </location>
</feature>
<feature type="compositionally biased region" description="Polar residues" evidence="7">
    <location>
        <begin position="41"/>
        <end position="56"/>
    </location>
</feature>
<keyword evidence="3 6" id="KW-0597">Phosphoprotein</keyword>
<sequence>MVLITSCACNTAECRNQQNQSLPSNNNNNHPQQQSQQQHQIGSSSTCSSFTTVQKQQQERSRPTEEKEFEGADSSSSLNPILPPSSSLPSSTSQCLNHPQTETIYSSSSSPPSTSSSPSNSPPSMKTTIGTTNNTNTTPSDVLLKQLLHNQKMQAQIGSKLSFLPLLFGLTFCWERGPLLFFMCTVGELTFHFALNSRMRKHVKSIKSFVQYNSLRLVVVVILQWILQLYYGHSVPLHVFHTYKILISANVFYNNLRWFYVNTILLLGSNLIGMYVAFLTERDKMTEEQTHAFYQRLVEVFILQYSVVVGSYLFSSVMSSKTDESTQHLVEVERERVKNSEKTKFIANLSHEARNPLHCIMGSLQVLNHHFEGEKCLNGCKHCFLNNSAINEIIEDIKENATLLLHILSSSLQMTSLEMGKIKLKHEPFNLKFLLDSLIGVFSQLAHEKQISLHCFFNVSKVPQLLKGDSVRLSQIIMNIISNAIKYTKKGYVRVNCDLANDEDLKSFDNHEIMIDEHNENMIPQDQKIFVKLEFIDTGCGISQEQIQKIFQPYHIIDEHQQNEDFSLGFEQYFNHSENMNKLSDGGSSLINTNRNGLGLSITKLLINKMNGHIKVSSTLNVGTNVTILLPLENTLNDSSEVISEILRGDDVKDIHVLVVDQDECFQTVLQSYLKLFTKVRKIECRTSVESLETQPLPGGNMVKVIFVPEGDYSRVTQLFSNGTKENDSVIITPTIFKGSQRSYPHLKYLSKPVKFSEIVDVLSNDKMFLKENNVTKQPLKDNHVLAPSNTSFMLPTKDITTTSPLSFQISPRLHDQAAQHDTATTCVRTFDFASISVLIADDNAVNRKVLMKMLQIIGFKDIDTSNDGMECFEKFKQKAYQLVLLDCYMPILSGREACEMIRNLEKQGNSIDKEYHHKRVPIIAITANTWEPRDTLLSQGFDDVVYKPVILEQFRQLLLKYLDRQEFTTASTKTNGNDISTQEK</sequence>
<keyword evidence="12" id="KW-1185">Reference proteome</keyword>
<dbReference type="VEuPathDB" id="AmoebaDB:FDP41_010160"/>
<dbReference type="Pfam" id="PF02518">
    <property type="entry name" value="HATPase_c"/>
    <property type="match status" value="1"/>
</dbReference>
<evidence type="ECO:0000256" key="4">
    <source>
        <dbReference type="ARBA" id="ARBA00022679"/>
    </source>
</evidence>
<feature type="region of interest" description="Disordered" evidence="7">
    <location>
        <begin position="20"/>
        <end position="136"/>
    </location>
</feature>
<dbReference type="PROSITE" id="PS50109">
    <property type="entry name" value="HIS_KIN"/>
    <property type="match status" value="1"/>
</dbReference>
<dbReference type="Pfam" id="PF00512">
    <property type="entry name" value="HisKA"/>
    <property type="match status" value="1"/>
</dbReference>
<evidence type="ECO:0000259" key="10">
    <source>
        <dbReference type="PROSITE" id="PS50110"/>
    </source>
</evidence>
<dbReference type="InterPro" id="IPR001789">
    <property type="entry name" value="Sig_transdc_resp-reg_receiver"/>
</dbReference>
<dbReference type="InterPro" id="IPR005467">
    <property type="entry name" value="His_kinase_dom"/>
</dbReference>
<dbReference type="VEuPathDB" id="AmoebaDB:NF0131820"/>
<accession>A0A6A5BBG9</accession>
<keyword evidence="8" id="KW-0472">Membrane</keyword>
<dbReference type="Gene3D" id="3.30.565.10">
    <property type="entry name" value="Histidine kinase-like ATPase, C-terminal domain"/>
    <property type="match status" value="1"/>
</dbReference>
<evidence type="ECO:0000313" key="11">
    <source>
        <dbReference type="EMBL" id="KAF0971554.1"/>
    </source>
</evidence>
<dbReference type="GO" id="GO:0000155">
    <property type="term" value="F:phosphorelay sensor kinase activity"/>
    <property type="evidence" value="ECO:0007669"/>
    <property type="project" value="InterPro"/>
</dbReference>
<feature type="compositionally biased region" description="Low complexity" evidence="7">
    <location>
        <begin position="20"/>
        <end position="40"/>
    </location>
</feature>
<dbReference type="SUPFAM" id="SSF47384">
    <property type="entry name" value="Homodimeric domain of signal transducing histidine kinase"/>
    <property type="match status" value="1"/>
</dbReference>
<dbReference type="Pfam" id="PF00072">
    <property type="entry name" value="Response_reg"/>
    <property type="match status" value="1"/>
</dbReference>
<dbReference type="InterPro" id="IPR036097">
    <property type="entry name" value="HisK_dim/P_sf"/>
</dbReference>
<dbReference type="PANTHER" id="PTHR43047:SF66">
    <property type="entry name" value="HISKA"/>
    <property type="match status" value="1"/>
</dbReference>
<dbReference type="PRINTS" id="PR00344">
    <property type="entry name" value="BCTRLSENSOR"/>
</dbReference>
<evidence type="ECO:0000256" key="6">
    <source>
        <dbReference type="PROSITE-ProRule" id="PRU00169"/>
    </source>
</evidence>
<dbReference type="PANTHER" id="PTHR43047">
    <property type="entry name" value="TWO-COMPONENT HISTIDINE PROTEIN KINASE"/>
    <property type="match status" value="1"/>
</dbReference>
<keyword evidence="8" id="KW-1133">Transmembrane helix</keyword>
<comment type="catalytic activity">
    <reaction evidence="1">
        <text>ATP + protein L-histidine = ADP + protein N-phospho-L-histidine.</text>
        <dbReference type="EC" id="2.7.13.3"/>
    </reaction>
</comment>
<keyword evidence="5" id="KW-0418">Kinase</keyword>
<dbReference type="InterPro" id="IPR011006">
    <property type="entry name" value="CheY-like_superfamily"/>
</dbReference>
<dbReference type="GO" id="GO:0009927">
    <property type="term" value="F:histidine phosphotransfer kinase activity"/>
    <property type="evidence" value="ECO:0007669"/>
    <property type="project" value="TreeGrafter"/>
</dbReference>
<reference evidence="11 12" key="1">
    <citation type="journal article" date="2019" name="Sci. Rep.">
        <title>Nanopore sequencing improves the draft genome of the human pathogenic amoeba Naegleria fowleri.</title>
        <authorList>
            <person name="Liechti N."/>
            <person name="Schurch N."/>
            <person name="Bruggmann R."/>
            <person name="Wittwer M."/>
        </authorList>
    </citation>
    <scope>NUCLEOTIDE SEQUENCE [LARGE SCALE GENOMIC DNA]</scope>
    <source>
        <strain evidence="11 12">ATCC 30894</strain>
    </source>
</reference>